<dbReference type="Proteomes" id="UP000009011">
    <property type="component" value="Chromosome"/>
</dbReference>
<dbReference type="PANTHER" id="PTHR40980:SF4">
    <property type="entry name" value="TONB-DEPENDENT RECEPTOR-LIKE BETA-BARREL DOMAIN-CONTAINING PROTEIN"/>
    <property type="match status" value="1"/>
</dbReference>
<dbReference type="RefSeq" id="WP_014854770.1">
    <property type="nucleotide sequence ID" value="NC_018178.1"/>
</dbReference>
<dbReference type="InterPro" id="IPR012910">
    <property type="entry name" value="Plug_dom"/>
</dbReference>
<dbReference type="InterPro" id="IPR037066">
    <property type="entry name" value="Plug_dom_sf"/>
</dbReference>
<dbReference type="InterPro" id="IPR039426">
    <property type="entry name" value="TonB-dep_rcpt-like"/>
</dbReference>
<evidence type="ECO:0000256" key="5">
    <source>
        <dbReference type="ARBA" id="ARBA00023077"/>
    </source>
</evidence>
<dbReference type="PATRIC" id="fig|1191523.3.peg.92"/>
<dbReference type="Gene3D" id="2.40.170.20">
    <property type="entry name" value="TonB-dependent receptor, beta-barrel domain"/>
    <property type="match status" value="1"/>
</dbReference>
<keyword evidence="4 8" id="KW-0812">Transmembrane</keyword>
<accession>I6ZW83</accession>
<gene>
    <name evidence="12" type="ordered locus">MROS_0089</name>
</gene>
<evidence type="ECO:0000256" key="1">
    <source>
        <dbReference type="ARBA" id="ARBA00004571"/>
    </source>
</evidence>
<evidence type="ECO:0000259" key="10">
    <source>
        <dbReference type="Pfam" id="PF00593"/>
    </source>
</evidence>
<dbReference type="Gene3D" id="2.60.40.1120">
    <property type="entry name" value="Carboxypeptidase-like, regulatory domain"/>
    <property type="match status" value="1"/>
</dbReference>
<dbReference type="Gene3D" id="2.170.130.10">
    <property type="entry name" value="TonB-dependent receptor, plug domain"/>
    <property type="match status" value="1"/>
</dbReference>
<dbReference type="InterPro" id="IPR010104">
    <property type="entry name" value="TonB_rcpt_bac"/>
</dbReference>
<keyword evidence="13" id="KW-1185">Reference proteome</keyword>
<reference evidence="12 13" key="1">
    <citation type="journal article" date="2013" name="PLoS ONE">
        <title>Genomic analysis of Melioribacter roseus, facultatively anaerobic organotrophic bacterium representing a novel deep lineage within Bacteriodetes/Chlorobi group.</title>
        <authorList>
            <person name="Kadnikov V.V."/>
            <person name="Mardanov A.V."/>
            <person name="Podosokorskaya O.A."/>
            <person name="Gavrilov S.N."/>
            <person name="Kublanov I.V."/>
            <person name="Beletsky A.V."/>
            <person name="Bonch-Osmolovskaya E.A."/>
            <person name="Ravin N.V."/>
        </authorList>
    </citation>
    <scope>NUCLEOTIDE SEQUENCE [LARGE SCALE GENOMIC DNA]</scope>
    <source>
        <strain evidence="13">JCM 17771 / P3M-2</strain>
    </source>
</reference>
<dbReference type="EMBL" id="CP003557">
    <property type="protein sequence ID" value="AFN73333.1"/>
    <property type="molecule type" value="Genomic_DNA"/>
</dbReference>
<keyword evidence="5 9" id="KW-0798">TonB box</keyword>
<evidence type="ECO:0000256" key="3">
    <source>
        <dbReference type="ARBA" id="ARBA00022452"/>
    </source>
</evidence>
<evidence type="ECO:0000256" key="4">
    <source>
        <dbReference type="ARBA" id="ARBA00022692"/>
    </source>
</evidence>
<dbReference type="GO" id="GO:0030246">
    <property type="term" value="F:carbohydrate binding"/>
    <property type="evidence" value="ECO:0007669"/>
    <property type="project" value="InterPro"/>
</dbReference>
<feature type="domain" description="TonB-dependent receptor-like beta-barrel" evidence="10">
    <location>
        <begin position="485"/>
        <end position="953"/>
    </location>
</feature>
<evidence type="ECO:0000256" key="8">
    <source>
        <dbReference type="PROSITE-ProRule" id="PRU01360"/>
    </source>
</evidence>
<feature type="domain" description="TonB-dependent receptor plug" evidence="11">
    <location>
        <begin position="137"/>
        <end position="235"/>
    </location>
</feature>
<dbReference type="PANTHER" id="PTHR40980">
    <property type="entry name" value="PLUG DOMAIN-CONTAINING PROTEIN"/>
    <property type="match status" value="1"/>
</dbReference>
<dbReference type="HOGENOM" id="CLU_006935_1_2_10"/>
<evidence type="ECO:0000256" key="2">
    <source>
        <dbReference type="ARBA" id="ARBA00022448"/>
    </source>
</evidence>
<evidence type="ECO:0000256" key="6">
    <source>
        <dbReference type="ARBA" id="ARBA00023136"/>
    </source>
</evidence>
<keyword evidence="12" id="KW-0675">Receptor</keyword>
<comment type="similarity">
    <text evidence="8 9">Belongs to the TonB-dependent receptor family.</text>
</comment>
<dbReference type="Pfam" id="PF07715">
    <property type="entry name" value="Plug"/>
    <property type="match status" value="1"/>
</dbReference>
<sequence>MKVSKIMLKCMILILFVAGFIQAQGSGRIRGKVLDKETGEVLPGANVLLEGTSIGAAASFEGEYYIRSIPPGNYTMVVKYLGYKDERIPVTVVAGKTIEVDVELEYVALETGEVVITAQAEGQMEAINQQLSANTIKNIVSSDRIKDIPDVNAAESVARLPGISLIRSGGEGQKVTIRGLSPQYNVMMVNGVRLQSTDRENRSVDLNMIAPNILSGIEVTKVLTADMDADAVGGTVNLRISKAREGLHTNFSAQGGYASLANDNPYGNYRLAALVSNRVFDNKLGIQLSVYIDNYNRNSDRLSASYTTNVESITNEGLIPTLLNDVNIYDDVRDRKRYGGSLVFDYQFSNGTLLLNNFIGSLKEHQIQQRNYFTTSYDWRGYATDREFTNTVISNALQGEFEFYNVNMDFSISNSITTQRHPGDLTLDMRTRSGGVQGWVPDSVIAGKENQVSPSVLLNHLQVLGQDKIVNNVNTLKRDIDETAQSAIFNVKIPYNFFSYISGDLKLGGKYERNTRKNDETAWYIDVDRGGLALDFNTLLRDVAWTDLGITKEDNGLKASLFADPDYDIGDFLSGEEGIGSNVFYNKVSIWKMHRLADIAKEYGYYLPDPLGSTQYDYNYTRNFYAFYLMTEMKIGKFITLTPGLRYEKFGFDYTADSTYVFGRLTTPGEYYYDYKEVHWDSTKDDNWFPQILLRIKPANWLDIRLASTKSIIYPDYRAVSPYLFIDTYGDPVLRMGNPYLKTAITQNYDVYVSVYDNYIGLFTAGLFYKEIENLIVPITYFTKDASKINYRYPLTPNQRTTVYTWTNLEEKSYVRGIELDWQTHFWFLPSFLKGLVLNINYTHINSETRYPYFKSVAIGSGIFKKYTYIDTTRSGRLINQPNDILNLTIGYDIGDFSARLSFQYTDNVLRSAHTVYQELDSYTAPYSRWDFTAYQKLPWLKGLQVYLNINNITNRPDRQFVSVLEKLSGVEYYGTTADLGVRYSF</sequence>
<name>I6ZW83_MELRP</name>
<dbReference type="eggNOG" id="COG1629">
    <property type="taxonomic scope" value="Bacteria"/>
</dbReference>
<dbReference type="Pfam" id="PF13715">
    <property type="entry name" value="CarbopepD_reg_2"/>
    <property type="match status" value="1"/>
</dbReference>
<dbReference type="KEGG" id="mro:MROS_0089"/>
<dbReference type="AlphaFoldDB" id="I6ZW83"/>
<evidence type="ECO:0000313" key="12">
    <source>
        <dbReference type="EMBL" id="AFN73333.1"/>
    </source>
</evidence>
<dbReference type="OrthoDB" id="8727862at2"/>
<evidence type="ECO:0000259" key="11">
    <source>
        <dbReference type="Pfam" id="PF07715"/>
    </source>
</evidence>
<dbReference type="InterPro" id="IPR013784">
    <property type="entry name" value="Carb-bd-like_fold"/>
</dbReference>
<dbReference type="STRING" id="1191523.MROS_0089"/>
<keyword evidence="2 8" id="KW-0813">Transport</keyword>
<dbReference type="PROSITE" id="PS52016">
    <property type="entry name" value="TONB_DEPENDENT_REC_3"/>
    <property type="match status" value="1"/>
</dbReference>
<keyword evidence="3 8" id="KW-1134">Transmembrane beta strand</keyword>
<dbReference type="InterPro" id="IPR000531">
    <property type="entry name" value="Beta-barrel_TonB"/>
</dbReference>
<proteinExistence type="inferred from homology"/>
<dbReference type="SUPFAM" id="SSF56935">
    <property type="entry name" value="Porins"/>
    <property type="match status" value="1"/>
</dbReference>
<dbReference type="NCBIfam" id="TIGR01782">
    <property type="entry name" value="TonB-Xanth-Caul"/>
    <property type="match status" value="1"/>
</dbReference>
<evidence type="ECO:0000313" key="13">
    <source>
        <dbReference type="Proteomes" id="UP000009011"/>
    </source>
</evidence>
<evidence type="ECO:0000256" key="7">
    <source>
        <dbReference type="ARBA" id="ARBA00023237"/>
    </source>
</evidence>
<organism evidence="12 13">
    <name type="scientific">Melioribacter roseus (strain DSM 23840 / JCM 17771 / VKM B-2668 / P3M-2)</name>
    <dbReference type="NCBI Taxonomy" id="1191523"/>
    <lineage>
        <taxon>Bacteria</taxon>
        <taxon>Pseudomonadati</taxon>
        <taxon>Ignavibacteriota</taxon>
        <taxon>Ignavibacteria</taxon>
        <taxon>Ignavibacteriales</taxon>
        <taxon>Melioribacteraceae</taxon>
        <taxon>Melioribacter</taxon>
    </lineage>
</organism>
<comment type="subcellular location">
    <subcellularLocation>
        <location evidence="1 8">Cell outer membrane</location>
        <topology evidence="1 8">Multi-pass membrane protein</topology>
    </subcellularLocation>
</comment>
<keyword evidence="6 8" id="KW-0472">Membrane</keyword>
<keyword evidence="7 8" id="KW-0998">Cell outer membrane</keyword>
<dbReference type="Pfam" id="PF00593">
    <property type="entry name" value="TonB_dep_Rec_b-barrel"/>
    <property type="match status" value="1"/>
</dbReference>
<dbReference type="SUPFAM" id="SSF49452">
    <property type="entry name" value="Starch-binding domain-like"/>
    <property type="match status" value="1"/>
</dbReference>
<dbReference type="eggNOG" id="COG4771">
    <property type="taxonomic scope" value="Bacteria"/>
</dbReference>
<dbReference type="GO" id="GO:0009279">
    <property type="term" value="C:cell outer membrane"/>
    <property type="evidence" value="ECO:0007669"/>
    <property type="project" value="UniProtKB-SubCell"/>
</dbReference>
<protein>
    <submittedName>
        <fullName evidence="12">TonB-dependent receptor</fullName>
    </submittedName>
</protein>
<evidence type="ECO:0000256" key="9">
    <source>
        <dbReference type="RuleBase" id="RU003357"/>
    </source>
</evidence>
<dbReference type="InterPro" id="IPR036942">
    <property type="entry name" value="Beta-barrel_TonB_sf"/>
</dbReference>